<gene>
    <name evidence="1" type="ORF">KUDE01_025118</name>
</gene>
<evidence type="ECO:0000313" key="1">
    <source>
        <dbReference type="EMBL" id="KAK1881955.1"/>
    </source>
</evidence>
<evidence type="ECO:0000313" key="2">
    <source>
        <dbReference type="Proteomes" id="UP001228049"/>
    </source>
</evidence>
<dbReference type="EMBL" id="JASDAP010000024">
    <property type="protein sequence ID" value="KAK1881955.1"/>
    <property type="molecule type" value="Genomic_DNA"/>
</dbReference>
<protein>
    <submittedName>
        <fullName evidence="1">Speckle targeted PIP5K1A-regulated poly(A) polymerase</fullName>
    </submittedName>
</protein>
<organism evidence="1 2">
    <name type="scientific">Dissostichus eleginoides</name>
    <name type="common">Patagonian toothfish</name>
    <name type="synonym">Dissostichus amissus</name>
    <dbReference type="NCBI Taxonomy" id="100907"/>
    <lineage>
        <taxon>Eukaryota</taxon>
        <taxon>Metazoa</taxon>
        <taxon>Chordata</taxon>
        <taxon>Craniata</taxon>
        <taxon>Vertebrata</taxon>
        <taxon>Euteleostomi</taxon>
        <taxon>Actinopterygii</taxon>
        <taxon>Neopterygii</taxon>
        <taxon>Teleostei</taxon>
        <taxon>Neoteleostei</taxon>
        <taxon>Acanthomorphata</taxon>
        <taxon>Eupercaria</taxon>
        <taxon>Perciformes</taxon>
        <taxon>Notothenioidei</taxon>
        <taxon>Nototheniidae</taxon>
        <taxon>Dissostichus</taxon>
    </lineage>
</organism>
<name>A0AAD9BDQ4_DISEL</name>
<dbReference type="AlphaFoldDB" id="A0AAD9BDQ4"/>
<accession>A0AAD9BDQ4</accession>
<dbReference type="Proteomes" id="UP001228049">
    <property type="component" value="Unassembled WGS sequence"/>
</dbReference>
<keyword evidence="2" id="KW-1185">Reference proteome</keyword>
<proteinExistence type="predicted"/>
<reference evidence="1" key="1">
    <citation type="submission" date="2023-04" db="EMBL/GenBank/DDBJ databases">
        <title>Chromosome-level genome of Chaenocephalus aceratus.</title>
        <authorList>
            <person name="Park H."/>
        </authorList>
    </citation>
    <scope>NUCLEOTIDE SEQUENCE</scope>
    <source>
        <strain evidence="1">DE</strain>
        <tissue evidence="1">Muscle</tissue>
    </source>
</reference>
<comment type="caution">
    <text evidence="1">The sequence shown here is derived from an EMBL/GenBank/DDBJ whole genome shotgun (WGS) entry which is preliminary data.</text>
</comment>
<sequence>MVWAGRRRVRRELIKDTDCRPEGSCMELEAQVTDHIIEKEPELKETLEFKVQPQMVGETESTKTVLTLEPASDKTGVFHDLFHFLEIFLPKMVETLLEKEASRA</sequence>